<feature type="domain" description="EAL" evidence="2">
    <location>
        <begin position="58"/>
        <end position="312"/>
    </location>
</feature>
<dbReference type="PANTHER" id="PTHR33121:SF81">
    <property type="entry name" value="CYCLIC DI-GMP PHOSPHODIESTERASE PDEB-RELATED"/>
    <property type="match status" value="1"/>
</dbReference>
<keyword evidence="1" id="KW-1133">Transmembrane helix</keyword>
<dbReference type="InterPro" id="IPR001633">
    <property type="entry name" value="EAL_dom"/>
</dbReference>
<evidence type="ECO:0000256" key="1">
    <source>
        <dbReference type="SAM" id="Phobius"/>
    </source>
</evidence>
<dbReference type="InterPro" id="IPR050706">
    <property type="entry name" value="Cyclic-di-GMP_PDE-like"/>
</dbReference>
<dbReference type="CDD" id="cd01948">
    <property type="entry name" value="EAL"/>
    <property type="match status" value="1"/>
</dbReference>
<keyword evidence="1" id="KW-0472">Membrane</keyword>
<organism evidence="3 4">
    <name type="scientific">Enterobacter wuhouensis</name>
    <dbReference type="NCBI Taxonomy" id="2529381"/>
    <lineage>
        <taxon>Bacteria</taxon>
        <taxon>Pseudomonadati</taxon>
        <taxon>Pseudomonadota</taxon>
        <taxon>Gammaproteobacteria</taxon>
        <taxon>Enterobacterales</taxon>
        <taxon>Enterobacteriaceae</taxon>
        <taxon>Enterobacter</taxon>
    </lineage>
</organism>
<dbReference type="PANTHER" id="PTHR33121">
    <property type="entry name" value="CYCLIC DI-GMP PHOSPHODIESTERASE PDEF"/>
    <property type="match status" value="1"/>
</dbReference>
<evidence type="ECO:0000313" key="4">
    <source>
        <dbReference type="Proteomes" id="UP000291424"/>
    </source>
</evidence>
<name>A0A4R0GE99_9ENTR</name>
<keyword evidence="1" id="KW-0812">Transmembrane</keyword>
<evidence type="ECO:0000259" key="2">
    <source>
        <dbReference type="PROSITE" id="PS50883"/>
    </source>
</evidence>
<accession>A0A4R0GE99</accession>
<dbReference type="Pfam" id="PF00563">
    <property type="entry name" value="EAL"/>
    <property type="match status" value="1"/>
</dbReference>
<dbReference type="AlphaFoldDB" id="A0A4R0GE99"/>
<dbReference type="PROSITE" id="PS50883">
    <property type="entry name" value="EAL"/>
    <property type="match status" value="1"/>
</dbReference>
<dbReference type="InterPro" id="IPR035919">
    <property type="entry name" value="EAL_sf"/>
</dbReference>
<dbReference type="Gene3D" id="3.20.20.450">
    <property type="entry name" value="EAL domain"/>
    <property type="match status" value="1"/>
</dbReference>
<sequence length="318" mass="35856">MAKQKVKIIFALCCMLAILLCAAVLVAFNVPIVWILVLLTVLMTFITAAVLWRYVIREPNPYEDLELAIEQNEIVPLYQPIVHSDTGDVYGVEVLARWATPSGELVSPASFIPMAEESGLIIPLTRNLMAQAALELPAILATSKNPFHVSFNFTTSHIQSDTFIEDCRTFLGRFPKERIRLTAEILEREPFEKVAALKETLALMQAHDVTIALDDFGTGYSNLNYLNALPIDLIKIDKIFINGLTYEDTSTRLIDLVIDMAKSLKLSVLVEGVETSYQVEYLRKKKVDYFQGYFFSPPVRADELASWMARDATTYFTK</sequence>
<feature type="transmembrane region" description="Helical" evidence="1">
    <location>
        <begin position="33"/>
        <end position="52"/>
    </location>
</feature>
<dbReference type="Proteomes" id="UP000291424">
    <property type="component" value="Unassembled WGS sequence"/>
</dbReference>
<gene>
    <name evidence="3" type="ORF">E0L20_00010</name>
</gene>
<dbReference type="OrthoDB" id="9804951at2"/>
<reference evidence="3 4" key="1">
    <citation type="submission" date="2019-02" db="EMBL/GenBank/DDBJ databases">
        <title>The draft genome of Enterobacter spp. strains.</title>
        <authorList>
            <person name="Wang C."/>
            <person name="Feng Y."/>
            <person name="Zong Z."/>
        </authorList>
    </citation>
    <scope>NUCLEOTIDE SEQUENCE [LARGE SCALE GENOMIC DNA]</scope>
    <source>
        <strain evidence="3 4">WCHEW120002</strain>
    </source>
</reference>
<comment type="caution">
    <text evidence="3">The sequence shown here is derived from an EMBL/GenBank/DDBJ whole genome shotgun (WGS) entry which is preliminary data.</text>
</comment>
<proteinExistence type="predicted"/>
<protein>
    <submittedName>
        <fullName evidence="3">EAL domain-containing protein</fullName>
    </submittedName>
</protein>
<dbReference type="RefSeq" id="WP_131632104.1">
    <property type="nucleotide sequence ID" value="NZ_SJOO01000001.1"/>
</dbReference>
<dbReference type="EMBL" id="SJOO01000001">
    <property type="protein sequence ID" value="TCB94502.1"/>
    <property type="molecule type" value="Genomic_DNA"/>
</dbReference>
<dbReference type="GO" id="GO:0071111">
    <property type="term" value="F:cyclic-guanylate-specific phosphodiesterase activity"/>
    <property type="evidence" value="ECO:0007669"/>
    <property type="project" value="InterPro"/>
</dbReference>
<dbReference type="SUPFAM" id="SSF141868">
    <property type="entry name" value="EAL domain-like"/>
    <property type="match status" value="1"/>
</dbReference>
<evidence type="ECO:0000313" key="3">
    <source>
        <dbReference type="EMBL" id="TCB94502.1"/>
    </source>
</evidence>
<dbReference type="SMART" id="SM00052">
    <property type="entry name" value="EAL"/>
    <property type="match status" value="1"/>
</dbReference>